<dbReference type="PANTHER" id="PTHR11610">
    <property type="entry name" value="LIPASE"/>
    <property type="match status" value="1"/>
</dbReference>
<feature type="chain" id="PRO_5035458908" description="Lipase domain-containing protein" evidence="5">
    <location>
        <begin position="24"/>
        <end position="228"/>
    </location>
</feature>
<dbReference type="PRINTS" id="PR00821">
    <property type="entry name" value="TAGLIPASE"/>
</dbReference>
<keyword evidence="8" id="KW-1185">Reference proteome</keyword>
<dbReference type="Proteomes" id="UP000801492">
    <property type="component" value="Unassembled WGS sequence"/>
</dbReference>
<feature type="domain" description="Lipase" evidence="6">
    <location>
        <begin position="80"/>
        <end position="227"/>
    </location>
</feature>
<evidence type="ECO:0000313" key="8">
    <source>
        <dbReference type="Proteomes" id="UP000801492"/>
    </source>
</evidence>
<keyword evidence="3" id="KW-0964">Secreted</keyword>
<dbReference type="OrthoDB" id="8183961at2759"/>
<organism evidence="7 8">
    <name type="scientific">Ignelater luminosus</name>
    <name type="common">Cucubano</name>
    <name type="synonym">Pyrophorus luminosus</name>
    <dbReference type="NCBI Taxonomy" id="2038154"/>
    <lineage>
        <taxon>Eukaryota</taxon>
        <taxon>Metazoa</taxon>
        <taxon>Ecdysozoa</taxon>
        <taxon>Arthropoda</taxon>
        <taxon>Hexapoda</taxon>
        <taxon>Insecta</taxon>
        <taxon>Pterygota</taxon>
        <taxon>Neoptera</taxon>
        <taxon>Endopterygota</taxon>
        <taxon>Coleoptera</taxon>
        <taxon>Polyphaga</taxon>
        <taxon>Elateriformia</taxon>
        <taxon>Elateroidea</taxon>
        <taxon>Elateridae</taxon>
        <taxon>Agrypninae</taxon>
        <taxon>Pyrophorini</taxon>
        <taxon>Ignelater</taxon>
    </lineage>
</organism>
<protein>
    <recommendedName>
        <fullName evidence="6">Lipase domain-containing protein</fullName>
    </recommendedName>
</protein>
<dbReference type="InterPro" id="IPR000734">
    <property type="entry name" value="TAG_lipase"/>
</dbReference>
<dbReference type="GO" id="GO:0016298">
    <property type="term" value="F:lipase activity"/>
    <property type="evidence" value="ECO:0007669"/>
    <property type="project" value="InterPro"/>
</dbReference>
<name>A0A8K0CMI8_IGNLU</name>
<dbReference type="AlphaFoldDB" id="A0A8K0CMI8"/>
<gene>
    <name evidence="7" type="ORF">ILUMI_18995</name>
</gene>
<dbReference type="EMBL" id="VTPC01084757">
    <property type="protein sequence ID" value="KAF2887178.1"/>
    <property type="molecule type" value="Genomic_DNA"/>
</dbReference>
<accession>A0A8K0CMI8</accession>
<comment type="similarity">
    <text evidence="2 4">Belongs to the AB hydrolase superfamily. Lipase family.</text>
</comment>
<feature type="signal peptide" evidence="5">
    <location>
        <begin position="1"/>
        <end position="23"/>
    </location>
</feature>
<dbReference type="InterPro" id="IPR029058">
    <property type="entry name" value="AB_hydrolase_fold"/>
</dbReference>
<evidence type="ECO:0000256" key="2">
    <source>
        <dbReference type="ARBA" id="ARBA00010701"/>
    </source>
</evidence>
<proteinExistence type="inferred from homology"/>
<evidence type="ECO:0000259" key="6">
    <source>
        <dbReference type="Pfam" id="PF00151"/>
    </source>
</evidence>
<reference evidence="7" key="1">
    <citation type="submission" date="2019-08" db="EMBL/GenBank/DDBJ databases">
        <title>The genome of the North American firefly Photinus pyralis.</title>
        <authorList>
            <consortium name="Photinus pyralis genome working group"/>
            <person name="Fallon T.R."/>
            <person name="Sander Lower S.E."/>
            <person name="Weng J.-K."/>
        </authorList>
    </citation>
    <scope>NUCLEOTIDE SEQUENCE</scope>
    <source>
        <strain evidence="7">TRF0915ILg1</strain>
        <tissue evidence="7">Whole body</tissue>
    </source>
</reference>
<dbReference type="GO" id="GO:0005615">
    <property type="term" value="C:extracellular space"/>
    <property type="evidence" value="ECO:0007669"/>
    <property type="project" value="TreeGrafter"/>
</dbReference>
<evidence type="ECO:0000256" key="5">
    <source>
        <dbReference type="SAM" id="SignalP"/>
    </source>
</evidence>
<evidence type="ECO:0000256" key="1">
    <source>
        <dbReference type="ARBA" id="ARBA00004613"/>
    </source>
</evidence>
<evidence type="ECO:0000256" key="4">
    <source>
        <dbReference type="RuleBase" id="RU004262"/>
    </source>
</evidence>
<dbReference type="InterPro" id="IPR013818">
    <property type="entry name" value="Lipase"/>
</dbReference>
<evidence type="ECO:0000256" key="3">
    <source>
        <dbReference type="ARBA" id="ARBA00022525"/>
    </source>
</evidence>
<dbReference type="Pfam" id="PF00151">
    <property type="entry name" value="Lipase"/>
    <property type="match status" value="1"/>
</dbReference>
<dbReference type="Gene3D" id="3.40.50.1820">
    <property type="entry name" value="alpha/beta hydrolase"/>
    <property type="match status" value="1"/>
</dbReference>
<evidence type="ECO:0000313" key="7">
    <source>
        <dbReference type="EMBL" id="KAF2887178.1"/>
    </source>
</evidence>
<comment type="caution">
    <text evidence="7">The sequence shown here is derived from an EMBL/GenBank/DDBJ whole genome shotgun (WGS) entry which is preliminary data.</text>
</comment>
<dbReference type="SUPFAM" id="SSF53474">
    <property type="entry name" value="alpha/beta-Hydrolases"/>
    <property type="match status" value="1"/>
</dbReference>
<sequence>MLILKFLVLAFTIFLDFPNYVYAERNHSFIRIIKPRGEVDKLNLALKIRNEIETSNYASVQIRTTEGKIIKYSLATLKFNRISADLSSIQFLLYTRFNRVNCQYLNMAEDRIKSSNLNPRNDVKIVIHGWYYDTHKKFPIKMVKAYLRRYDCNVIVVDYGKISNNLFYTSTVINTKDIGQHVARFIGTLIHCGVSPKRMHIIGFGLGCHIAGFAGECVTPKIARITGE</sequence>
<keyword evidence="5" id="KW-0732">Signal</keyword>
<dbReference type="GO" id="GO:0016042">
    <property type="term" value="P:lipid catabolic process"/>
    <property type="evidence" value="ECO:0007669"/>
    <property type="project" value="TreeGrafter"/>
</dbReference>
<comment type="subcellular location">
    <subcellularLocation>
        <location evidence="1">Secreted</location>
    </subcellularLocation>
</comment>